<dbReference type="AlphaFoldDB" id="A0A7Y9I9E7"/>
<reference evidence="2 3" key="1">
    <citation type="submission" date="2020-07" db="EMBL/GenBank/DDBJ databases">
        <title>Sequencing the genomes of 1000 actinobacteria strains.</title>
        <authorList>
            <person name="Klenk H.-P."/>
        </authorList>
    </citation>
    <scope>NUCLEOTIDE SEQUENCE [LARGE SCALE GENOMIC DNA]</scope>
    <source>
        <strain evidence="2 3">DSM 22083</strain>
    </source>
</reference>
<dbReference type="SUPFAM" id="SSF53850">
    <property type="entry name" value="Periplasmic binding protein-like II"/>
    <property type="match status" value="1"/>
</dbReference>
<dbReference type="EMBL" id="JACCBU010000001">
    <property type="protein sequence ID" value="NYE72695.1"/>
    <property type="molecule type" value="Genomic_DNA"/>
</dbReference>
<accession>A0A7Y9I9E7</accession>
<dbReference type="Gene3D" id="3.40.190.10">
    <property type="entry name" value="Periplasmic binding protein-like II"/>
    <property type="match status" value="1"/>
</dbReference>
<dbReference type="PANTHER" id="PTHR43649">
    <property type="entry name" value="ARABINOSE-BINDING PROTEIN-RELATED"/>
    <property type="match status" value="1"/>
</dbReference>
<dbReference type="PANTHER" id="PTHR43649:SF12">
    <property type="entry name" value="DIACETYLCHITOBIOSE BINDING PROTEIN DASA"/>
    <property type="match status" value="1"/>
</dbReference>
<dbReference type="Proteomes" id="UP000569914">
    <property type="component" value="Unassembled WGS sequence"/>
</dbReference>
<sequence length="476" mass="50596">MRPTMNRRGFLSGITALGIGAAVAGCSGGSSGTSSGGLQWWDHFSAYQDLQKEWAKGQSEQLGVPVTYTYYEASKAGESLRLANQAKKLPDVFSNVVGLPLAALVADKWIREVELSDDTLKRLPKEILVEGVTKIDGKLYGVPLQSFRSHPSFTWTNVELFAKAGLDPADIPGDYDSFRATCQKLKAAGVAPMTIALGADGGRAGDQINDMAQVAGFPGLGGVRYATGEYGFHDDTYVNAIEFWKELFTGGLMLSGTNTFSVVNARTRYASGGVAIFIDGAWSPGGSRVLQPDFLPKMGVGQVVTPEAGAPVALYRNLSGPTFVISGSTKDPEAASKLVESFTGEDYLVKITEAMDAPPIDLDLVATADVTDPYKKAVTMLKEQVFQGPQAVVRNPDVSLAEARRKPVTPGLGAIVQGYLGGDVPDLRAALKTLSDANETEREKAIAAAKADGAEVALDDYAFPDWKPGADYAYSK</sequence>
<feature type="signal peptide" evidence="1">
    <location>
        <begin position="1"/>
        <end position="24"/>
    </location>
</feature>
<dbReference type="InterPro" id="IPR006311">
    <property type="entry name" value="TAT_signal"/>
</dbReference>
<dbReference type="RefSeq" id="WP_179753674.1">
    <property type="nucleotide sequence ID" value="NZ_JACCBU010000001.1"/>
</dbReference>
<evidence type="ECO:0000313" key="2">
    <source>
        <dbReference type="EMBL" id="NYE72695.1"/>
    </source>
</evidence>
<dbReference type="PROSITE" id="PS51257">
    <property type="entry name" value="PROKAR_LIPOPROTEIN"/>
    <property type="match status" value="1"/>
</dbReference>
<keyword evidence="3" id="KW-1185">Reference proteome</keyword>
<keyword evidence="2" id="KW-0762">Sugar transport</keyword>
<dbReference type="InterPro" id="IPR050490">
    <property type="entry name" value="Bact_solute-bd_prot1"/>
</dbReference>
<proteinExistence type="predicted"/>
<protein>
    <submittedName>
        <fullName evidence="2">Multiple sugar transport system substrate-binding protein</fullName>
    </submittedName>
</protein>
<evidence type="ECO:0000313" key="3">
    <source>
        <dbReference type="Proteomes" id="UP000569914"/>
    </source>
</evidence>
<gene>
    <name evidence="2" type="ORF">BKA15_004024</name>
</gene>
<feature type="chain" id="PRO_5031014041" evidence="1">
    <location>
        <begin position="25"/>
        <end position="476"/>
    </location>
</feature>
<dbReference type="PROSITE" id="PS51318">
    <property type="entry name" value="TAT"/>
    <property type="match status" value="1"/>
</dbReference>
<keyword evidence="2" id="KW-0813">Transport</keyword>
<comment type="caution">
    <text evidence="2">The sequence shown here is derived from an EMBL/GenBank/DDBJ whole genome shotgun (WGS) entry which is preliminary data.</text>
</comment>
<organism evidence="2 3">
    <name type="scientific">Microlunatus parietis</name>
    <dbReference type="NCBI Taxonomy" id="682979"/>
    <lineage>
        <taxon>Bacteria</taxon>
        <taxon>Bacillati</taxon>
        <taxon>Actinomycetota</taxon>
        <taxon>Actinomycetes</taxon>
        <taxon>Propionibacteriales</taxon>
        <taxon>Propionibacteriaceae</taxon>
        <taxon>Microlunatus</taxon>
    </lineage>
</organism>
<dbReference type="Pfam" id="PF01547">
    <property type="entry name" value="SBP_bac_1"/>
    <property type="match status" value="1"/>
</dbReference>
<dbReference type="InterPro" id="IPR006059">
    <property type="entry name" value="SBP"/>
</dbReference>
<keyword evidence="1" id="KW-0732">Signal</keyword>
<evidence type="ECO:0000256" key="1">
    <source>
        <dbReference type="SAM" id="SignalP"/>
    </source>
</evidence>
<name>A0A7Y9I9E7_9ACTN</name>